<organism evidence="1 2">
    <name type="scientific">Pseudomonas antarctica</name>
    <dbReference type="NCBI Taxonomy" id="219572"/>
    <lineage>
        <taxon>Bacteria</taxon>
        <taxon>Pseudomonadati</taxon>
        <taxon>Pseudomonadota</taxon>
        <taxon>Gammaproteobacteria</taxon>
        <taxon>Pseudomonadales</taxon>
        <taxon>Pseudomonadaceae</taxon>
        <taxon>Pseudomonas</taxon>
    </lineage>
</organism>
<proteinExistence type="predicted"/>
<reference evidence="1 2" key="1">
    <citation type="submission" date="2016-05" db="EMBL/GenBank/DDBJ databases">
        <title>Complete genome sequence of Pseudomonas antarctica PAMC 27494.</title>
        <authorList>
            <person name="Lee J."/>
        </authorList>
    </citation>
    <scope>NUCLEOTIDE SEQUENCE [LARGE SCALE GENOMIC DNA]</scope>
    <source>
        <strain evidence="1 2">PAMC 27494</strain>
    </source>
</reference>
<protein>
    <submittedName>
        <fullName evidence="1">Membrane protein</fullName>
    </submittedName>
</protein>
<accession>A0A172Z3I8</accession>
<dbReference type="KEGG" id="panr:A7J50_3760"/>
<dbReference type="EMBL" id="CP015600">
    <property type="protein sequence ID" value="ANF87133.1"/>
    <property type="molecule type" value="Genomic_DNA"/>
</dbReference>
<evidence type="ECO:0000313" key="1">
    <source>
        <dbReference type="EMBL" id="ANF87133.1"/>
    </source>
</evidence>
<dbReference type="PATRIC" id="fig|219572.3.peg.3869"/>
<evidence type="ECO:0000313" key="2">
    <source>
        <dbReference type="Proteomes" id="UP000077829"/>
    </source>
</evidence>
<name>A0A172Z3I8_9PSED</name>
<dbReference type="Proteomes" id="UP000077829">
    <property type="component" value="Chromosome"/>
</dbReference>
<dbReference type="STRING" id="219572.A7J50_3760"/>
<dbReference type="AlphaFoldDB" id="A0A172Z3I8"/>
<sequence length="150" mass="17342">MIQYPVGLPYPLRDGYGFSPVSPLKSTAMQTGRTRYRRKYSSVPTEAKVTWNMSDLEAQYFESWFEEVLISGSEWFEVELRTPQGLLPYKAHFKDIYEGPELFGVDRFVFTATLQLWERPVLAGGWAIYAPEYLLAMNIIDLAVNKDWPS</sequence>
<dbReference type="RefSeq" id="WP_064453158.1">
    <property type="nucleotide sequence ID" value="NZ_CP015600.1"/>
</dbReference>
<gene>
    <name evidence="1" type="ORF">A7J50_3760</name>
</gene>